<feature type="transmembrane region" description="Helical" evidence="10">
    <location>
        <begin position="381"/>
        <end position="401"/>
    </location>
</feature>
<evidence type="ECO:0000256" key="4">
    <source>
        <dbReference type="ARBA" id="ARBA00022989"/>
    </source>
</evidence>
<name>A0A6Q2XE97_ESOLU</name>
<dbReference type="GO" id="GO:0005283">
    <property type="term" value="F:amino acid:sodium symporter activity"/>
    <property type="evidence" value="ECO:0007669"/>
    <property type="project" value="TreeGrafter"/>
</dbReference>
<reference evidence="12" key="1">
    <citation type="journal article" date="2014" name="PLoS ONE">
        <title>The genome and linkage map of the northern pike (Esox lucius): conserved synteny revealed between the salmonid sister group and the Neoteleostei.</title>
        <authorList>
            <person name="Rondeau E.B."/>
            <person name="Minkley D.R."/>
            <person name="Leong J.S."/>
            <person name="Messmer A.M."/>
            <person name="Jantzen J.R."/>
            <person name="von Schalburg K.R."/>
            <person name="Lemon C."/>
            <person name="Bird N.H."/>
            <person name="Koop B.F."/>
        </authorList>
    </citation>
    <scope>NUCLEOTIDE SEQUENCE</scope>
</reference>
<organism evidence="11 12">
    <name type="scientific">Esox lucius</name>
    <name type="common">Northern pike</name>
    <dbReference type="NCBI Taxonomy" id="8010"/>
    <lineage>
        <taxon>Eukaryota</taxon>
        <taxon>Metazoa</taxon>
        <taxon>Chordata</taxon>
        <taxon>Craniata</taxon>
        <taxon>Vertebrata</taxon>
        <taxon>Euteleostomi</taxon>
        <taxon>Actinopterygii</taxon>
        <taxon>Neopterygii</taxon>
        <taxon>Teleostei</taxon>
        <taxon>Protacanthopterygii</taxon>
        <taxon>Esociformes</taxon>
        <taxon>Esocidae</taxon>
        <taxon>Esox</taxon>
    </lineage>
</organism>
<feature type="transmembrane region" description="Helical" evidence="10">
    <location>
        <begin position="522"/>
        <end position="543"/>
    </location>
</feature>
<evidence type="ECO:0000256" key="9">
    <source>
        <dbReference type="SAM" id="MobiDB-lite"/>
    </source>
</evidence>
<dbReference type="GO" id="GO:0046872">
    <property type="term" value="F:metal ion binding"/>
    <property type="evidence" value="ECO:0007669"/>
    <property type="project" value="UniProtKB-KW"/>
</dbReference>
<evidence type="ECO:0000313" key="11">
    <source>
        <dbReference type="Ensembl" id="ENSELUP00000051853.2"/>
    </source>
</evidence>
<keyword evidence="5 10" id="KW-0472">Membrane</keyword>
<gene>
    <name evidence="11" type="primary">SLC6A5</name>
</gene>
<dbReference type="GO" id="GO:0005886">
    <property type="term" value="C:plasma membrane"/>
    <property type="evidence" value="ECO:0007669"/>
    <property type="project" value="TreeGrafter"/>
</dbReference>
<keyword evidence="4 10" id="KW-1133">Transmembrane helix</keyword>
<comment type="similarity">
    <text evidence="8">Belongs to the sodium:neurotransmitter symporter (SNF) (TC 2.A.22) family.</text>
</comment>
<dbReference type="GeneTree" id="ENSGT00940000154963"/>
<dbReference type="PANTHER" id="PTHR11616:SF241">
    <property type="entry name" value="SODIUM- AND CHLORIDE-DEPENDENT GLYCINE TRANSPORTER 2"/>
    <property type="match status" value="1"/>
</dbReference>
<feature type="binding site" evidence="6">
    <location>
        <position position="469"/>
    </location>
    <ligand>
        <name>Na(+)</name>
        <dbReference type="ChEBI" id="CHEBI:29101"/>
        <label>1</label>
    </ligand>
</feature>
<comment type="subcellular location">
    <subcellularLocation>
        <location evidence="1">Membrane</location>
        <topology evidence="1">Multi-pass membrane protein</topology>
    </subcellularLocation>
</comment>
<dbReference type="NCBIfam" id="NF037979">
    <property type="entry name" value="Na_transp"/>
    <property type="match status" value="1"/>
</dbReference>
<evidence type="ECO:0000256" key="5">
    <source>
        <dbReference type="ARBA" id="ARBA00023136"/>
    </source>
</evidence>
<dbReference type="PRINTS" id="PR00176">
    <property type="entry name" value="NANEUSMPORT"/>
</dbReference>
<evidence type="ECO:0000256" key="3">
    <source>
        <dbReference type="ARBA" id="ARBA00022692"/>
    </source>
</evidence>
<feature type="transmembrane region" description="Helical" evidence="10">
    <location>
        <begin position="174"/>
        <end position="193"/>
    </location>
</feature>
<feature type="binding site" evidence="6">
    <location>
        <position position="537"/>
    </location>
    <ligand>
        <name>Na(+)</name>
        <dbReference type="ChEBI" id="CHEBI:29101"/>
        <label>1</label>
    </ligand>
</feature>
<evidence type="ECO:0000256" key="8">
    <source>
        <dbReference type="RuleBase" id="RU003732"/>
    </source>
</evidence>
<keyword evidence="7" id="KW-1015">Disulfide bond</keyword>
<dbReference type="SUPFAM" id="SSF161070">
    <property type="entry name" value="SNF-like"/>
    <property type="match status" value="1"/>
</dbReference>
<evidence type="ECO:0000256" key="6">
    <source>
        <dbReference type="PIRSR" id="PIRSR600175-1"/>
    </source>
</evidence>
<keyword evidence="2 8" id="KW-0813">Transport</keyword>
<evidence type="ECO:0000313" key="12">
    <source>
        <dbReference type="Proteomes" id="UP000265140"/>
    </source>
</evidence>
<dbReference type="AlphaFoldDB" id="A0A6Q2XE97"/>
<dbReference type="Bgee" id="ENSELUG00000010462">
    <property type="expression patterns" value="Expressed in embryo and 4 other cell types or tissues"/>
</dbReference>
<feature type="region of interest" description="Disordered" evidence="9">
    <location>
        <begin position="139"/>
        <end position="166"/>
    </location>
</feature>
<dbReference type="InterPro" id="IPR000175">
    <property type="entry name" value="Na/ntran_symport"/>
</dbReference>
<keyword evidence="3 8" id="KW-0812">Transmembrane</keyword>
<evidence type="ECO:0000256" key="10">
    <source>
        <dbReference type="SAM" id="Phobius"/>
    </source>
</evidence>
<feature type="disulfide bond" evidence="7">
    <location>
        <begin position="287"/>
        <end position="296"/>
    </location>
</feature>
<feature type="transmembrane region" description="Helical" evidence="10">
    <location>
        <begin position="248"/>
        <end position="275"/>
    </location>
</feature>
<dbReference type="InterPro" id="IPR037272">
    <property type="entry name" value="SNS_sf"/>
</dbReference>
<dbReference type="Proteomes" id="UP000265140">
    <property type="component" value="Chromosome 2"/>
</dbReference>
<feature type="binding site" evidence="6">
    <location>
        <position position="182"/>
    </location>
    <ligand>
        <name>Na(+)</name>
        <dbReference type="ChEBI" id="CHEBI:29101"/>
        <label>1</label>
    </ligand>
</feature>
<keyword evidence="6" id="KW-0915">Sodium</keyword>
<feature type="binding site" evidence="6">
    <location>
        <position position="185"/>
    </location>
    <ligand>
        <name>Na(+)</name>
        <dbReference type="ChEBI" id="CHEBI:29101"/>
        <label>1</label>
    </ligand>
</feature>
<dbReference type="PROSITE" id="PS00610">
    <property type="entry name" value="NA_NEUROTRAN_SYMP_1"/>
    <property type="match status" value="1"/>
</dbReference>
<evidence type="ECO:0000256" key="7">
    <source>
        <dbReference type="PIRSR" id="PIRSR600175-2"/>
    </source>
</evidence>
<sequence length="692" mass="76378">MTKQPANAPMGFNPLHQHEGVVGVTANLPDNAISQMSAAYSPPQPPSSNESKTFCPMENKPGESGEASKVYGTFKNAAPTAPGSVAANSAFHKDSISSAGGSAARGVPVQYGDQFRTTGDRNNASGNWTTMSQTTIILGTDGNPSVQPSAVTGEDDEDDSGDENKARGNWTNKLDFILSMVGYAVGLGNVWRFPYLAFQNGGGAFLIPYLIMLCLAGIPIFLLEVSLGQFASQGPVSVWKAIPALQGCGIAMLIISVLIAIYYNIIMCWTLYYLFASLKGSLPWANCKNEWNTLDCKDKDISFCLSAQALGNLSKLVNMSYPDNKTYVSPSEEYFKYNVLHISKGIEYPGDIRWPLAGCLFLAWLIVYLSLAKGIKSSGKVVYFTATFPYVVLIILLFRGVTLPGAGDGILYFITPKWEKLNDAKVWKDAATQIFFSLSAAWGGLITLSSYNKFHNNCYRDTIIVTCVNSGTSIFAGFVIFSVIGFMAHELKVPIEKVADEGPGIAFVVYPEALTRLPLSPFWAIIFFLMLLTLGLDTMFATIETIVTSVSDEFPKYLRKHKPLFTLICCACFFLLGFPMVTENGMYMLQLVDTYAASYSLVIIAIFELLGISYLYGLQRFCEDIEMMIGFQPNRFWRICWAFVTPTILTFFRKFPSHLEHLISAIRFTFLVDRTTGFSSFQLRNSVSKPFR</sequence>
<reference evidence="11" key="4">
    <citation type="submission" date="2025-09" db="UniProtKB">
        <authorList>
            <consortium name="Ensembl"/>
        </authorList>
    </citation>
    <scope>IDENTIFICATION</scope>
</reference>
<accession>A0A6Q2XE97</accession>
<protein>
    <recommendedName>
        <fullName evidence="8">Transporter</fullName>
    </recommendedName>
</protein>
<feature type="transmembrane region" description="Helical" evidence="10">
    <location>
        <begin position="430"/>
        <end position="451"/>
    </location>
</feature>
<dbReference type="Ensembl" id="ENSELUT00000072476.2">
    <property type="protein sequence ID" value="ENSELUP00000051853.2"/>
    <property type="gene ID" value="ENSELUG00000010462.3"/>
</dbReference>
<proteinExistence type="inferred from homology"/>
<feature type="compositionally biased region" description="Polar residues" evidence="9">
    <location>
        <begin position="139"/>
        <end position="150"/>
    </location>
</feature>
<reference evidence="11" key="2">
    <citation type="submission" date="2020-02" db="EMBL/GenBank/DDBJ databases">
        <title>Esox lucius (northern pike) genome, fEsoLuc1, primary haplotype.</title>
        <authorList>
            <person name="Myers G."/>
            <person name="Karagic N."/>
            <person name="Meyer A."/>
            <person name="Pippel M."/>
            <person name="Reichard M."/>
            <person name="Winkler S."/>
            <person name="Tracey A."/>
            <person name="Sims Y."/>
            <person name="Howe K."/>
            <person name="Rhie A."/>
            <person name="Formenti G."/>
            <person name="Durbin R."/>
            <person name="Fedrigo O."/>
            <person name="Jarvis E.D."/>
        </authorList>
    </citation>
    <scope>NUCLEOTIDE SEQUENCE [LARGE SCALE GENOMIC DNA]</scope>
</reference>
<dbReference type="GO" id="GO:0089718">
    <property type="term" value="P:amino acid import across plasma membrane"/>
    <property type="evidence" value="ECO:0007669"/>
    <property type="project" value="TreeGrafter"/>
</dbReference>
<feature type="binding site" evidence="6">
    <location>
        <position position="184"/>
    </location>
    <ligand>
        <name>Na(+)</name>
        <dbReference type="ChEBI" id="CHEBI:29101"/>
        <label>1</label>
    </ligand>
</feature>
<dbReference type="PROSITE" id="PS50267">
    <property type="entry name" value="NA_NEUROTRAN_SYMP_3"/>
    <property type="match status" value="1"/>
</dbReference>
<feature type="transmembrane region" description="Helical" evidence="10">
    <location>
        <begin position="594"/>
        <end position="616"/>
    </location>
</feature>
<reference evidence="11" key="3">
    <citation type="submission" date="2025-08" db="UniProtKB">
        <authorList>
            <consortium name="Ensembl"/>
        </authorList>
    </citation>
    <scope>IDENTIFICATION</scope>
</reference>
<feature type="transmembrane region" description="Helical" evidence="10">
    <location>
        <begin position="564"/>
        <end position="582"/>
    </location>
</feature>
<keyword evidence="12" id="KW-1185">Reference proteome</keyword>
<evidence type="ECO:0000256" key="2">
    <source>
        <dbReference type="ARBA" id="ARBA00022448"/>
    </source>
</evidence>
<dbReference type="Pfam" id="PF00209">
    <property type="entry name" value="SNF"/>
    <property type="match status" value="1"/>
</dbReference>
<feature type="binding site" evidence="6">
    <location>
        <position position="437"/>
    </location>
    <ligand>
        <name>Na(+)</name>
        <dbReference type="ChEBI" id="CHEBI:29101"/>
        <label>1</label>
    </ligand>
</feature>
<feature type="transmembrane region" description="Helical" evidence="10">
    <location>
        <begin position="463"/>
        <end position="488"/>
    </location>
</feature>
<feature type="transmembrane region" description="Helical" evidence="10">
    <location>
        <begin position="205"/>
        <end position="227"/>
    </location>
</feature>
<feature type="binding site" evidence="6">
    <location>
        <position position="534"/>
    </location>
    <ligand>
        <name>Na(+)</name>
        <dbReference type="ChEBI" id="CHEBI:29101"/>
        <label>1</label>
    </ligand>
</feature>
<evidence type="ECO:0000256" key="1">
    <source>
        <dbReference type="ARBA" id="ARBA00004141"/>
    </source>
</evidence>
<keyword evidence="6" id="KW-0479">Metal-binding</keyword>
<feature type="transmembrane region" description="Helical" evidence="10">
    <location>
        <begin position="352"/>
        <end position="369"/>
    </location>
</feature>
<feature type="binding site" evidence="6">
    <location>
        <position position="189"/>
    </location>
    <ligand>
        <name>Na(+)</name>
        <dbReference type="ChEBI" id="CHEBI:29101"/>
        <label>1</label>
    </ligand>
</feature>
<dbReference type="PANTHER" id="PTHR11616">
    <property type="entry name" value="SODIUM/CHLORIDE DEPENDENT TRANSPORTER"/>
    <property type="match status" value="1"/>
</dbReference>
<feature type="region of interest" description="Disordered" evidence="9">
    <location>
        <begin position="36"/>
        <end position="55"/>
    </location>
</feature>
<keyword evidence="8" id="KW-0769">Symport</keyword>